<comment type="similarity">
    <text evidence="2">Belongs to the NlpA lipoprotein family.</text>
</comment>
<evidence type="ECO:0000256" key="3">
    <source>
        <dbReference type="ARBA" id="ARBA00022729"/>
    </source>
</evidence>
<keyword evidence="6" id="KW-0449">Lipoprotein</keyword>
<evidence type="ECO:0000256" key="6">
    <source>
        <dbReference type="ARBA" id="ARBA00023288"/>
    </source>
</evidence>
<evidence type="ECO:0000256" key="2">
    <source>
        <dbReference type="ARBA" id="ARBA00008973"/>
    </source>
</evidence>
<dbReference type="GO" id="GO:0016020">
    <property type="term" value="C:membrane"/>
    <property type="evidence" value="ECO:0007669"/>
    <property type="project" value="UniProtKB-SubCell"/>
</dbReference>
<reference evidence="8 9" key="2">
    <citation type="submission" date="2019-01" db="EMBL/GenBank/DDBJ databases">
        <authorList>
            <person name="Li Y."/>
        </authorList>
    </citation>
    <scope>NUCLEOTIDE SEQUENCE [LARGE SCALE GENOMIC DNA]</scope>
    <source>
        <strain evidence="8 9">2D-5</strain>
    </source>
</reference>
<reference evidence="8 9" key="1">
    <citation type="submission" date="2019-01" db="EMBL/GenBank/DDBJ databases">
        <title>Sinorhodobacter populi sp. nov. isolated from the symptomatic bark tissue of Populus euramericana canker.</title>
        <authorList>
            <person name="Xu G."/>
        </authorList>
    </citation>
    <scope>NUCLEOTIDE SEQUENCE [LARGE SCALE GENOMIC DNA]</scope>
    <source>
        <strain evidence="8 9">2D-5</strain>
    </source>
</reference>
<dbReference type="Proteomes" id="UP000285710">
    <property type="component" value="Unassembled WGS sequence"/>
</dbReference>
<evidence type="ECO:0000256" key="1">
    <source>
        <dbReference type="ARBA" id="ARBA00004635"/>
    </source>
</evidence>
<dbReference type="InterPro" id="IPR004872">
    <property type="entry name" value="Lipoprotein_NlpA"/>
</dbReference>
<dbReference type="PANTHER" id="PTHR30429:SF0">
    <property type="entry name" value="METHIONINE-BINDING LIPOPROTEIN METQ"/>
    <property type="match status" value="1"/>
</dbReference>
<gene>
    <name evidence="8" type="ORF">D2T33_00235</name>
</gene>
<evidence type="ECO:0000256" key="4">
    <source>
        <dbReference type="ARBA" id="ARBA00023136"/>
    </source>
</evidence>
<protein>
    <submittedName>
        <fullName evidence="8">ABC transporter substrate-binding protein</fullName>
    </submittedName>
</protein>
<dbReference type="RefSeq" id="WP_128268403.1">
    <property type="nucleotide sequence ID" value="NZ_SAUW01000001.1"/>
</dbReference>
<feature type="signal peptide" evidence="7">
    <location>
        <begin position="1"/>
        <end position="23"/>
    </location>
</feature>
<organism evidence="8 9">
    <name type="scientific">Paenirhodobacter populi</name>
    <dbReference type="NCBI Taxonomy" id="2306993"/>
    <lineage>
        <taxon>Bacteria</taxon>
        <taxon>Pseudomonadati</taxon>
        <taxon>Pseudomonadota</taxon>
        <taxon>Alphaproteobacteria</taxon>
        <taxon>Rhodobacterales</taxon>
        <taxon>Rhodobacter group</taxon>
        <taxon>Paenirhodobacter</taxon>
    </lineage>
</organism>
<name>A0A443J4E4_9RHOB</name>
<dbReference type="Gene3D" id="3.40.190.10">
    <property type="entry name" value="Periplasmic binding protein-like II"/>
    <property type="match status" value="2"/>
</dbReference>
<comment type="subcellular location">
    <subcellularLocation>
        <location evidence="1">Membrane</location>
        <topology evidence="1">Lipid-anchor</topology>
    </subcellularLocation>
</comment>
<sequence length="274" mass="29665">MKNMAKLAAMLATAFLCAGTAQAQETIRLGVSFYPFHSADDTKPDILDTIAPELAAEGYRVEKTVFLNYAEANPALAHGEIDGNLIQHELYMDIFNDRAGAELAIAQPVYHATFALYSGTYSDLNAVPDGETVFIPNDGVNTARALLLLQSAGLVTLREGAAYGASLADITGNPRNLKFVQLPLTATAGAYDEAGRTLAIMYPTFARSLELEGDAERLYVEERNDITDRYAISFVVNAKDLDDPKTKAVAQALRSDAVAEFLKEDYGWASTPAR</sequence>
<proteinExistence type="inferred from homology"/>
<keyword evidence="9" id="KW-1185">Reference proteome</keyword>
<keyword evidence="3 7" id="KW-0732">Signal</keyword>
<comment type="caution">
    <text evidence="8">The sequence shown here is derived from an EMBL/GenBank/DDBJ whole genome shotgun (WGS) entry which is preliminary data.</text>
</comment>
<dbReference type="SUPFAM" id="SSF53850">
    <property type="entry name" value="Periplasmic binding protein-like II"/>
    <property type="match status" value="1"/>
</dbReference>
<evidence type="ECO:0000313" key="9">
    <source>
        <dbReference type="Proteomes" id="UP000285710"/>
    </source>
</evidence>
<feature type="chain" id="PRO_5019119999" evidence="7">
    <location>
        <begin position="24"/>
        <end position="274"/>
    </location>
</feature>
<dbReference type="AlphaFoldDB" id="A0A443J4E4"/>
<dbReference type="EMBL" id="SAUW01000001">
    <property type="protein sequence ID" value="RWR15344.1"/>
    <property type="molecule type" value="Genomic_DNA"/>
</dbReference>
<dbReference type="Pfam" id="PF03180">
    <property type="entry name" value="Lipoprotein_9"/>
    <property type="match status" value="1"/>
</dbReference>
<dbReference type="PANTHER" id="PTHR30429">
    <property type="entry name" value="D-METHIONINE-BINDING LIPOPROTEIN METQ"/>
    <property type="match status" value="1"/>
</dbReference>
<keyword evidence="5" id="KW-0564">Palmitate</keyword>
<evidence type="ECO:0000256" key="5">
    <source>
        <dbReference type="ARBA" id="ARBA00023139"/>
    </source>
</evidence>
<keyword evidence="4" id="KW-0472">Membrane</keyword>
<evidence type="ECO:0000313" key="8">
    <source>
        <dbReference type="EMBL" id="RWR15344.1"/>
    </source>
</evidence>
<evidence type="ECO:0000256" key="7">
    <source>
        <dbReference type="SAM" id="SignalP"/>
    </source>
</evidence>
<accession>A0A443J4E4</accession>